<dbReference type="Proteomes" id="UP000054018">
    <property type="component" value="Unassembled WGS sequence"/>
</dbReference>
<proteinExistence type="predicted"/>
<sequence>MRDLPAERWKRRKGVLSRVHMTVSCVQYINAGFSHEHLFFFSTSLQVFGSIIQTRIHINVSTGGISMKILDLLFSVGHNQVAHPLQWNSRH</sequence>
<reference evidence="2" key="2">
    <citation type="submission" date="2015-01" db="EMBL/GenBank/DDBJ databases">
        <title>Evolutionary Origins and Diversification of the Mycorrhizal Mutualists.</title>
        <authorList>
            <consortium name="DOE Joint Genome Institute"/>
            <consortium name="Mycorrhizal Genomics Consortium"/>
            <person name="Kohler A."/>
            <person name="Kuo A."/>
            <person name="Nagy L.G."/>
            <person name="Floudas D."/>
            <person name="Copeland A."/>
            <person name="Barry K.W."/>
            <person name="Cichocki N."/>
            <person name="Veneault-Fourrey C."/>
            <person name="LaButti K."/>
            <person name="Lindquist E.A."/>
            <person name="Lipzen A."/>
            <person name="Lundell T."/>
            <person name="Morin E."/>
            <person name="Murat C."/>
            <person name="Riley R."/>
            <person name="Ohm R."/>
            <person name="Sun H."/>
            <person name="Tunlid A."/>
            <person name="Henrissat B."/>
            <person name="Grigoriev I.V."/>
            <person name="Hibbett D.S."/>
            <person name="Martin F."/>
        </authorList>
    </citation>
    <scope>NUCLEOTIDE SEQUENCE [LARGE SCALE GENOMIC DNA]</scope>
    <source>
        <strain evidence="2">441</strain>
    </source>
</reference>
<evidence type="ECO:0000313" key="1">
    <source>
        <dbReference type="EMBL" id="KIK25788.1"/>
    </source>
</evidence>
<keyword evidence="2" id="KW-1185">Reference proteome</keyword>
<gene>
    <name evidence="1" type="ORF">PISMIDRAFT_9313</name>
</gene>
<dbReference type="AlphaFoldDB" id="A0A0D0A102"/>
<accession>A0A0D0A102</accession>
<reference evidence="1 2" key="1">
    <citation type="submission" date="2014-04" db="EMBL/GenBank/DDBJ databases">
        <authorList>
            <consortium name="DOE Joint Genome Institute"/>
            <person name="Kuo A."/>
            <person name="Kohler A."/>
            <person name="Costa M.D."/>
            <person name="Nagy L.G."/>
            <person name="Floudas D."/>
            <person name="Copeland A."/>
            <person name="Barry K.W."/>
            <person name="Cichocki N."/>
            <person name="Veneault-Fourrey C."/>
            <person name="LaButti K."/>
            <person name="Lindquist E.A."/>
            <person name="Lipzen A."/>
            <person name="Lundell T."/>
            <person name="Morin E."/>
            <person name="Murat C."/>
            <person name="Sun H."/>
            <person name="Tunlid A."/>
            <person name="Henrissat B."/>
            <person name="Grigoriev I.V."/>
            <person name="Hibbett D.S."/>
            <person name="Martin F."/>
            <person name="Nordberg H.P."/>
            <person name="Cantor M.N."/>
            <person name="Hua S.X."/>
        </authorList>
    </citation>
    <scope>NUCLEOTIDE SEQUENCE [LARGE SCALE GENOMIC DNA]</scope>
    <source>
        <strain evidence="1 2">441</strain>
    </source>
</reference>
<protein>
    <submittedName>
        <fullName evidence="1">Uncharacterized protein</fullName>
    </submittedName>
</protein>
<dbReference type="HOGENOM" id="CLU_2427872_0_0_1"/>
<organism evidence="1 2">
    <name type="scientific">Pisolithus microcarpus 441</name>
    <dbReference type="NCBI Taxonomy" id="765257"/>
    <lineage>
        <taxon>Eukaryota</taxon>
        <taxon>Fungi</taxon>
        <taxon>Dikarya</taxon>
        <taxon>Basidiomycota</taxon>
        <taxon>Agaricomycotina</taxon>
        <taxon>Agaricomycetes</taxon>
        <taxon>Agaricomycetidae</taxon>
        <taxon>Boletales</taxon>
        <taxon>Sclerodermatineae</taxon>
        <taxon>Pisolithaceae</taxon>
        <taxon>Pisolithus</taxon>
    </lineage>
</organism>
<name>A0A0D0A102_9AGAM</name>
<dbReference type="EMBL" id="KN833705">
    <property type="protein sequence ID" value="KIK25788.1"/>
    <property type="molecule type" value="Genomic_DNA"/>
</dbReference>
<evidence type="ECO:0000313" key="2">
    <source>
        <dbReference type="Proteomes" id="UP000054018"/>
    </source>
</evidence>